<dbReference type="GO" id="GO:0002151">
    <property type="term" value="F:G-quadruplex RNA binding"/>
    <property type="evidence" value="ECO:0007669"/>
    <property type="project" value="InterPro"/>
</dbReference>
<gene>
    <name evidence="3" type="ORF">OKA104_LOCUS4983</name>
    <name evidence="2" type="ORF">VCS650_LOCUS13821</name>
</gene>
<dbReference type="GO" id="GO:0071339">
    <property type="term" value="C:MLL1 complex"/>
    <property type="evidence" value="ECO:0007669"/>
    <property type="project" value="InterPro"/>
</dbReference>
<feature type="domain" description="Microspherule protein N-terminal" evidence="1">
    <location>
        <begin position="31"/>
        <end position="189"/>
    </location>
</feature>
<evidence type="ECO:0000259" key="1">
    <source>
        <dbReference type="Pfam" id="PF13325"/>
    </source>
</evidence>
<dbReference type="PANTHER" id="PTHR13233">
    <property type="entry name" value="MICROSPHERULE PROTEIN 1"/>
    <property type="match status" value="1"/>
</dbReference>
<dbReference type="InterPro" id="IPR037912">
    <property type="entry name" value="MCRS1"/>
</dbReference>
<sequence length="313" mass="36006">MSTLTNDEQLDSDNKTLETAVRNTAIQMGCWTATDDYLLITSILHLCDLERVHERVKFSMPFTLENIRDRWQCLLYDASISKMIITKIQQLSMLQLENLRIPFSEDEERLIATIPSHTIPAVLDNELDTCLSKYSQQFWSNRTIEELRECWSQLRQQGRLTDQSNADNSQVEQTTHSLNDQNATANKLSSLLAPFEFELLSRNKEQFVDKDKLPHALLHVHDHLYCMYTDQLNFGTDVNPDIKFDISFDNSTSIHIKGMIIYKSGLFYIINNGENAFRVNDALLNPNEASPLGTRAIITILEHTMVFQAIELS</sequence>
<dbReference type="OrthoDB" id="10262769at2759"/>
<dbReference type="InterPro" id="IPR025999">
    <property type="entry name" value="MCRS_N"/>
</dbReference>
<dbReference type="EMBL" id="CAJNON010000113">
    <property type="protein sequence ID" value="CAF0983936.1"/>
    <property type="molecule type" value="Genomic_DNA"/>
</dbReference>
<accession>A0A814FP46</accession>
<evidence type="ECO:0000313" key="4">
    <source>
        <dbReference type="Proteomes" id="UP000663891"/>
    </source>
</evidence>
<comment type="caution">
    <text evidence="2">The sequence shown here is derived from an EMBL/GenBank/DDBJ whole genome shotgun (WGS) entry which is preliminary data.</text>
</comment>
<evidence type="ECO:0000313" key="3">
    <source>
        <dbReference type="EMBL" id="CAF3568640.1"/>
    </source>
</evidence>
<dbReference type="Proteomes" id="UP000663881">
    <property type="component" value="Unassembled WGS sequence"/>
</dbReference>
<proteinExistence type="predicted"/>
<dbReference type="Pfam" id="PF13325">
    <property type="entry name" value="MCRS_N"/>
    <property type="match status" value="1"/>
</dbReference>
<dbReference type="EMBL" id="CAJOAY010000168">
    <property type="protein sequence ID" value="CAF3568640.1"/>
    <property type="molecule type" value="Genomic_DNA"/>
</dbReference>
<dbReference type="GO" id="GO:0031011">
    <property type="term" value="C:Ino80 complex"/>
    <property type="evidence" value="ECO:0007669"/>
    <property type="project" value="InterPro"/>
</dbReference>
<dbReference type="Proteomes" id="UP000663891">
    <property type="component" value="Unassembled WGS sequence"/>
</dbReference>
<protein>
    <recommendedName>
        <fullName evidence="1">Microspherule protein N-terminal domain-containing protein</fullName>
    </recommendedName>
</protein>
<dbReference type="PANTHER" id="PTHR13233:SF0">
    <property type="entry name" value="MICROSPHERULE PROTEIN 1"/>
    <property type="match status" value="1"/>
</dbReference>
<evidence type="ECO:0000313" key="2">
    <source>
        <dbReference type="EMBL" id="CAF0983936.1"/>
    </source>
</evidence>
<reference evidence="2" key="1">
    <citation type="submission" date="2021-02" db="EMBL/GenBank/DDBJ databases">
        <authorList>
            <person name="Nowell W R."/>
        </authorList>
    </citation>
    <scope>NUCLEOTIDE SEQUENCE</scope>
</reference>
<dbReference type="GO" id="GO:0045944">
    <property type="term" value="P:positive regulation of transcription by RNA polymerase II"/>
    <property type="evidence" value="ECO:0007669"/>
    <property type="project" value="TreeGrafter"/>
</dbReference>
<organism evidence="2 4">
    <name type="scientific">Adineta steineri</name>
    <dbReference type="NCBI Taxonomy" id="433720"/>
    <lineage>
        <taxon>Eukaryota</taxon>
        <taxon>Metazoa</taxon>
        <taxon>Spiralia</taxon>
        <taxon>Gnathifera</taxon>
        <taxon>Rotifera</taxon>
        <taxon>Eurotatoria</taxon>
        <taxon>Bdelloidea</taxon>
        <taxon>Adinetida</taxon>
        <taxon>Adinetidae</taxon>
        <taxon>Adineta</taxon>
    </lineage>
</organism>
<dbReference type="GO" id="GO:0044545">
    <property type="term" value="C:NSL complex"/>
    <property type="evidence" value="ECO:0007669"/>
    <property type="project" value="TreeGrafter"/>
</dbReference>
<dbReference type="AlphaFoldDB" id="A0A814FP46"/>
<name>A0A814FP46_9BILA</name>